<evidence type="ECO:0000313" key="2">
    <source>
        <dbReference type="Proteomes" id="UP001177260"/>
    </source>
</evidence>
<evidence type="ECO:0000313" key="1">
    <source>
        <dbReference type="EMBL" id="KAK1144088.1"/>
    </source>
</evidence>
<proteinExistence type="predicted"/>
<organism evidence="1 2">
    <name type="scientific">Aspergillus melleus</name>
    <dbReference type="NCBI Taxonomy" id="138277"/>
    <lineage>
        <taxon>Eukaryota</taxon>
        <taxon>Fungi</taxon>
        <taxon>Dikarya</taxon>
        <taxon>Ascomycota</taxon>
        <taxon>Pezizomycotina</taxon>
        <taxon>Eurotiomycetes</taxon>
        <taxon>Eurotiomycetidae</taxon>
        <taxon>Eurotiales</taxon>
        <taxon>Aspergillaceae</taxon>
        <taxon>Aspergillus</taxon>
        <taxon>Aspergillus subgen. Circumdati</taxon>
    </lineage>
</organism>
<name>A0ACC3B1I1_9EURO</name>
<comment type="caution">
    <text evidence="1">The sequence shown here is derived from an EMBL/GenBank/DDBJ whole genome shotgun (WGS) entry which is preliminary data.</text>
</comment>
<accession>A0ACC3B1I1</accession>
<reference evidence="1 2" key="1">
    <citation type="journal article" date="2023" name="ACS Omega">
        <title>Identification of the Neoaspergillic Acid Biosynthesis Gene Cluster by Establishing an In Vitro CRISPR-Ribonucleoprotein Genetic System in Aspergillus melleus.</title>
        <authorList>
            <person name="Yuan B."/>
            <person name="Grau M.F."/>
            <person name="Murata R.M."/>
            <person name="Torok T."/>
            <person name="Venkateswaran K."/>
            <person name="Stajich J.E."/>
            <person name="Wang C.C.C."/>
        </authorList>
    </citation>
    <scope>NUCLEOTIDE SEQUENCE [LARGE SCALE GENOMIC DNA]</scope>
    <source>
        <strain evidence="1 2">IMV 1140</strain>
    </source>
</reference>
<keyword evidence="2" id="KW-1185">Reference proteome</keyword>
<dbReference type="Proteomes" id="UP001177260">
    <property type="component" value="Unassembled WGS sequence"/>
</dbReference>
<gene>
    <name evidence="1" type="ORF">N8T08_005750</name>
</gene>
<protein>
    <submittedName>
        <fullName evidence="1">Uncharacterized protein</fullName>
    </submittedName>
</protein>
<dbReference type="EMBL" id="JAOPJF010000033">
    <property type="protein sequence ID" value="KAK1144088.1"/>
    <property type="molecule type" value="Genomic_DNA"/>
</dbReference>
<sequence length="253" mass="28433">MSFVSSHHPQALVFDLMGTCTDWKTSICTALSQSPSLGPRLEAKQAQFAADWRAGFFDEIHARFQSGAGSEDIDLTHRRVLDRLLRQYGIEDALVDEMEREKLVLSWHSQVAWPDAVEAISQLKEKYTVVVLANGTTRLQLDIIRSSGLPFHTLFSSQLLGLTKPDPAIYRKGLDLLQVPPHEAAMVAAHAYDLRAAKQVGMRTIYIRRDTEDPDENMDLVRRDVDLFLNHDSSQDAGRGPLVKLADHLLQTM</sequence>